<sequence>MRFLGGLALLIFGAGFTTALVMVPRGGKESGLHHTVPVNYISGAYMDQIDAADAKAILGD</sequence>
<keyword evidence="1" id="KW-0732">Signal</keyword>
<keyword evidence="3" id="KW-1185">Reference proteome</keyword>
<name>A0A6A7ALM7_9PLEO</name>
<dbReference type="AlphaFoldDB" id="A0A6A7ALM7"/>
<accession>A0A6A7ALM7</accession>
<feature type="signal peptide" evidence="1">
    <location>
        <begin position="1"/>
        <end position="19"/>
    </location>
</feature>
<evidence type="ECO:0000313" key="3">
    <source>
        <dbReference type="Proteomes" id="UP000799424"/>
    </source>
</evidence>
<dbReference type="EMBL" id="MU006216">
    <property type="protein sequence ID" value="KAF2834043.1"/>
    <property type="molecule type" value="Genomic_DNA"/>
</dbReference>
<dbReference type="Proteomes" id="UP000799424">
    <property type="component" value="Unassembled WGS sequence"/>
</dbReference>
<protein>
    <submittedName>
        <fullName evidence="2">Uncharacterized protein</fullName>
    </submittedName>
</protein>
<evidence type="ECO:0000256" key="1">
    <source>
        <dbReference type="SAM" id="SignalP"/>
    </source>
</evidence>
<organism evidence="2 3">
    <name type="scientific">Ophiobolus disseminans</name>
    <dbReference type="NCBI Taxonomy" id="1469910"/>
    <lineage>
        <taxon>Eukaryota</taxon>
        <taxon>Fungi</taxon>
        <taxon>Dikarya</taxon>
        <taxon>Ascomycota</taxon>
        <taxon>Pezizomycotina</taxon>
        <taxon>Dothideomycetes</taxon>
        <taxon>Pleosporomycetidae</taxon>
        <taxon>Pleosporales</taxon>
        <taxon>Pleosporineae</taxon>
        <taxon>Phaeosphaeriaceae</taxon>
        <taxon>Ophiobolus</taxon>
    </lineage>
</organism>
<reference evidence="2" key="1">
    <citation type="journal article" date="2020" name="Stud. Mycol.">
        <title>101 Dothideomycetes genomes: a test case for predicting lifestyles and emergence of pathogens.</title>
        <authorList>
            <person name="Haridas S."/>
            <person name="Albert R."/>
            <person name="Binder M."/>
            <person name="Bloem J."/>
            <person name="Labutti K."/>
            <person name="Salamov A."/>
            <person name="Andreopoulos B."/>
            <person name="Baker S."/>
            <person name="Barry K."/>
            <person name="Bills G."/>
            <person name="Bluhm B."/>
            <person name="Cannon C."/>
            <person name="Castanera R."/>
            <person name="Culley D."/>
            <person name="Daum C."/>
            <person name="Ezra D."/>
            <person name="Gonzalez J."/>
            <person name="Henrissat B."/>
            <person name="Kuo A."/>
            <person name="Liang C."/>
            <person name="Lipzen A."/>
            <person name="Lutzoni F."/>
            <person name="Magnuson J."/>
            <person name="Mondo S."/>
            <person name="Nolan M."/>
            <person name="Ohm R."/>
            <person name="Pangilinan J."/>
            <person name="Park H.-J."/>
            <person name="Ramirez L."/>
            <person name="Alfaro M."/>
            <person name="Sun H."/>
            <person name="Tritt A."/>
            <person name="Yoshinaga Y."/>
            <person name="Zwiers L.-H."/>
            <person name="Turgeon B."/>
            <person name="Goodwin S."/>
            <person name="Spatafora J."/>
            <person name="Crous P."/>
            <person name="Grigoriev I."/>
        </authorList>
    </citation>
    <scope>NUCLEOTIDE SEQUENCE</scope>
    <source>
        <strain evidence="2">CBS 113818</strain>
    </source>
</reference>
<evidence type="ECO:0000313" key="2">
    <source>
        <dbReference type="EMBL" id="KAF2834043.1"/>
    </source>
</evidence>
<feature type="chain" id="PRO_5025407097" evidence="1">
    <location>
        <begin position="20"/>
        <end position="60"/>
    </location>
</feature>
<proteinExistence type="predicted"/>
<gene>
    <name evidence="2" type="ORF">CC86DRAFT_365771</name>
</gene>